<sequence length="166" mass="19471">MEVTKTYLIQIEWEGPFKLIDLPTLMHDGTDYGIYQIYGKHPIYGSDVLLYIGKADYQTLGKRISQENWLDTNDSNNTKIYVGRLHGPATPSYDIWSNEIDLAERLLIYVHKPAYNSKSISSLPDNELQNIHILNWGHHRDLLPEVSGLRWTSKVYHLEYETYRWE</sequence>
<reference evidence="3" key="1">
    <citation type="journal article" date="2019" name="Int. J. Syst. Evol. Microbiol.">
        <title>The Global Catalogue of Microorganisms (GCM) 10K type strain sequencing project: providing services to taxonomists for standard genome sequencing and annotation.</title>
        <authorList>
            <consortium name="The Broad Institute Genomics Platform"/>
            <consortium name="The Broad Institute Genome Sequencing Center for Infectious Disease"/>
            <person name="Wu L."/>
            <person name="Ma J."/>
        </authorList>
    </citation>
    <scope>NUCLEOTIDE SEQUENCE [LARGE SCALE GENOMIC DNA]</scope>
    <source>
        <strain evidence="3">KCTC 13193</strain>
    </source>
</reference>
<dbReference type="PROSITE" id="PS50164">
    <property type="entry name" value="GIY_YIG"/>
    <property type="match status" value="1"/>
</dbReference>
<comment type="caution">
    <text evidence="2">The sequence shown here is derived from an EMBL/GenBank/DDBJ whole genome shotgun (WGS) entry which is preliminary data.</text>
</comment>
<accession>A0ABV7A408</accession>
<organism evidence="2 3">
    <name type="scientific">Virgibacillus sediminis</name>
    <dbReference type="NCBI Taxonomy" id="202260"/>
    <lineage>
        <taxon>Bacteria</taxon>
        <taxon>Bacillati</taxon>
        <taxon>Bacillota</taxon>
        <taxon>Bacilli</taxon>
        <taxon>Bacillales</taxon>
        <taxon>Bacillaceae</taxon>
        <taxon>Virgibacillus</taxon>
    </lineage>
</organism>
<name>A0ABV7A408_9BACI</name>
<evidence type="ECO:0000313" key="3">
    <source>
        <dbReference type="Proteomes" id="UP001595387"/>
    </source>
</evidence>
<gene>
    <name evidence="2" type="ORF">ACFODW_04870</name>
</gene>
<dbReference type="EMBL" id="JBHRRZ010000009">
    <property type="protein sequence ID" value="MFC2947683.1"/>
    <property type="molecule type" value="Genomic_DNA"/>
</dbReference>
<evidence type="ECO:0000259" key="1">
    <source>
        <dbReference type="PROSITE" id="PS50164"/>
    </source>
</evidence>
<proteinExistence type="predicted"/>
<dbReference type="Proteomes" id="UP001595387">
    <property type="component" value="Unassembled WGS sequence"/>
</dbReference>
<evidence type="ECO:0000313" key="2">
    <source>
        <dbReference type="EMBL" id="MFC2947683.1"/>
    </source>
</evidence>
<dbReference type="InterPro" id="IPR000305">
    <property type="entry name" value="GIY-YIG_endonuc"/>
</dbReference>
<protein>
    <recommendedName>
        <fullName evidence="1">GIY-YIG domain-containing protein</fullName>
    </recommendedName>
</protein>
<dbReference type="RefSeq" id="WP_390303819.1">
    <property type="nucleotide sequence ID" value="NZ_JBHRRZ010000009.1"/>
</dbReference>
<keyword evidence="3" id="KW-1185">Reference proteome</keyword>
<feature type="domain" description="GIY-YIG" evidence="1">
    <location>
        <begin position="30"/>
        <end position="117"/>
    </location>
</feature>